<evidence type="ECO:0000313" key="2">
    <source>
        <dbReference type="EMBL" id="KOO26193.1"/>
    </source>
</evidence>
<proteinExistence type="predicted"/>
<name>A0A0M0JIX9_9EUKA</name>
<evidence type="ECO:0000313" key="3">
    <source>
        <dbReference type="Proteomes" id="UP000037460"/>
    </source>
</evidence>
<dbReference type="AlphaFoldDB" id="A0A0M0JIX9"/>
<feature type="compositionally biased region" description="Polar residues" evidence="1">
    <location>
        <begin position="238"/>
        <end position="247"/>
    </location>
</feature>
<feature type="region of interest" description="Disordered" evidence="1">
    <location>
        <begin position="220"/>
        <end position="247"/>
    </location>
</feature>
<comment type="caution">
    <text evidence="2">The sequence shown here is derived from an EMBL/GenBank/DDBJ whole genome shotgun (WGS) entry which is preliminary data.</text>
</comment>
<protein>
    <submittedName>
        <fullName evidence="2">Uncharacterized protein</fullName>
    </submittedName>
</protein>
<evidence type="ECO:0000256" key="1">
    <source>
        <dbReference type="SAM" id="MobiDB-lite"/>
    </source>
</evidence>
<accession>A0A0M0JIX9</accession>
<organism evidence="2 3">
    <name type="scientific">Chrysochromulina tobinii</name>
    <dbReference type="NCBI Taxonomy" id="1460289"/>
    <lineage>
        <taxon>Eukaryota</taxon>
        <taxon>Haptista</taxon>
        <taxon>Haptophyta</taxon>
        <taxon>Prymnesiophyceae</taxon>
        <taxon>Prymnesiales</taxon>
        <taxon>Chrysochromulinaceae</taxon>
        <taxon>Chrysochromulina</taxon>
    </lineage>
</organism>
<feature type="region of interest" description="Disordered" evidence="1">
    <location>
        <begin position="11"/>
        <end position="32"/>
    </location>
</feature>
<gene>
    <name evidence="2" type="ORF">Ctob_010478</name>
</gene>
<reference evidence="3" key="1">
    <citation type="journal article" date="2015" name="PLoS Genet.">
        <title>Genome Sequence and Transcriptome Analyses of Chrysochromulina tobin: Metabolic Tools for Enhanced Algal Fitness in the Prominent Order Prymnesiales (Haptophyceae).</title>
        <authorList>
            <person name="Hovde B.T."/>
            <person name="Deodato C.R."/>
            <person name="Hunsperger H.M."/>
            <person name="Ryken S.A."/>
            <person name="Yost W."/>
            <person name="Jha R.K."/>
            <person name="Patterson J."/>
            <person name="Monnat R.J. Jr."/>
            <person name="Barlow S.B."/>
            <person name="Starkenburg S.R."/>
            <person name="Cattolico R.A."/>
        </authorList>
    </citation>
    <scope>NUCLEOTIDE SEQUENCE</scope>
    <source>
        <strain evidence="3">CCMP291</strain>
    </source>
</reference>
<feature type="compositionally biased region" description="Basic and acidic residues" evidence="1">
    <location>
        <begin position="220"/>
        <end position="230"/>
    </location>
</feature>
<dbReference type="Proteomes" id="UP000037460">
    <property type="component" value="Unassembled WGS sequence"/>
</dbReference>
<sequence length="369" mass="40338">MRDDVLSVRISMSESPVRPGSSVGAGADHFSSTTKSHYQDQLREGLSFKPTVYHKNLSSLPGFMGPPTADDRFTTTSASAFTGGGNASQVRAAGTPRHLAQFKTMSESHTKDVFGMGGPSLETVTETSAHAMNSGAQGWPRARTPRFVNGGAFRNASTVPLDKNSQRLDGTAALHDFATTSGTAWWPGGEVERPMSRYERPQKNTSTYMATSMAVHTARTPEHKPREHYGHVNPRTEPLTSRPKTSANQFREPPIGFSASSHFLTTNKQHFPEPSGKLVVPQGKGSVDRSISSIPMGSDFDARPMPSESHSHSIFVGAQLDELRLHLRLAGNPRRAWWQEAAPRLVRRTCRSSFQQQTARGSDLRSVVK</sequence>
<dbReference type="EMBL" id="JWZX01002882">
    <property type="protein sequence ID" value="KOO26193.1"/>
    <property type="molecule type" value="Genomic_DNA"/>
</dbReference>
<keyword evidence="3" id="KW-1185">Reference proteome</keyword>